<dbReference type="AlphaFoldDB" id="A0AAC9HQV4"/>
<dbReference type="Proteomes" id="UP000095210">
    <property type="component" value="Chromosome"/>
</dbReference>
<dbReference type="KEGG" id="ahm:TL08_15250"/>
<evidence type="ECO:0000313" key="1">
    <source>
        <dbReference type="EMBL" id="AOS63859.1"/>
    </source>
</evidence>
<reference evidence="2" key="1">
    <citation type="submission" date="2016-03" db="EMBL/GenBank/DDBJ databases">
        <title>Complete genome sequence of the type strain Actinoalloteichus hymeniacidonis DSM 45092.</title>
        <authorList>
            <person name="Schaffert L."/>
            <person name="Albersmeier A."/>
            <person name="Winkler A."/>
            <person name="Kalinowski J."/>
            <person name="Zotchev S."/>
            <person name="Ruckert C."/>
        </authorList>
    </citation>
    <scope>NUCLEOTIDE SEQUENCE [LARGE SCALE GENOMIC DNA]</scope>
    <source>
        <strain evidence="2">HPA177(T) (DSM 45092(T))</strain>
    </source>
</reference>
<organism evidence="1 2">
    <name type="scientific">Actinoalloteichus hymeniacidonis</name>
    <dbReference type="NCBI Taxonomy" id="340345"/>
    <lineage>
        <taxon>Bacteria</taxon>
        <taxon>Bacillati</taxon>
        <taxon>Actinomycetota</taxon>
        <taxon>Actinomycetes</taxon>
        <taxon>Pseudonocardiales</taxon>
        <taxon>Pseudonocardiaceae</taxon>
        <taxon>Actinoalloteichus</taxon>
    </lineage>
</organism>
<protein>
    <submittedName>
        <fullName evidence="1">Uncharacterized protein</fullName>
    </submittedName>
</protein>
<keyword evidence="2" id="KW-1185">Reference proteome</keyword>
<gene>
    <name evidence="1" type="ORF">TL08_15250</name>
</gene>
<name>A0AAC9HQV4_9PSEU</name>
<dbReference type="EMBL" id="CP014859">
    <property type="protein sequence ID" value="AOS63859.1"/>
    <property type="molecule type" value="Genomic_DNA"/>
</dbReference>
<sequence length="373" mass="39423">MSGSIRLRRTPAGECVITPTGTDSPPPTVLADEPDVDVAVLEVAGGHLTWSVLADTPIACAVLDDVEAAQSWLWALYGERVAVVVDALAIEPLDPDERPEQELPIDPVHPDLVARAHRLAFAQWALRWWPASAIDDIPPLDRGLLEREITELIEECDQLFDGIDAAEAAGVADRPGEIDDLVDSEPGTARDYALAAGAGGTDNSGGSVLAGGNGGSDWRCYPPGLIDAAETAVSWELVRIAARTVVEVSVVAAPGLDAPDSSAMPTHLLPRATLHAEAAPVVDVDLQLLSDTWVGRASSTATPAKPLRVGITLPGFGAVEADRDPARARRTRERIRTLVRARLSRVHTAEHGDPALDATAPLLAELAAVEQDF</sequence>
<accession>A0AAC9HQV4</accession>
<evidence type="ECO:0000313" key="2">
    <source>
        <dbReference type="Proteomes" id="UP000095210"/>
    </source>
</evidence>
<proteinExistence type="predicted"/>
<dbReference type="RefSeq" id="WP_069849811.1">
    <property type="nucleotide sequence ID" value="NZ_CP014859.1"/>
</dbReference>